<evidence type="ECO:0000256" key="1">
    <source>
        <dbReference type="ARBA" id="ARBA00022679"/>
    </source>
</evidence>
<organism evidence="3 4">
    <name type="scientific">Sorangium atrum</name>
    <dbReference type="NCBI Taxonomy" id="2995308"/>
    <lineage>
        <taxon>Bacteria</taxon>
        <taxon>Pseudomonadati</taxon>
        <taxon>Myxococcota</taxon>
        <taxon>Polyangia</taxon>
        <taxon>Polyangiales</taxon>
        <taxon>Polyangiaceae</taxon>
        <taxon>Sorangium</taxon>
    </lineage>
</organism>
<sequence length="287" mass="32177">MQSNKHLFLAELRALSSELEELRQEADRCGNFDPLEKKLGSVRQFVMNAENASCWRRWEGDLELLHEATMLRDVLDRALCDLEKNHSRHLCQRPAEGTLPLEAYLDATYTEFRRSFRAELAASGIGPKSRIVFIGAGALPVTALLFARESEAELLCHDIDPEATRLAEKLVMHQGLAERIRCSCRPLESIPWVRQASHFIIASLVKEKAAVLRQLGSQMHGQAKIILRYGNGIKSLCNYPFDKEFSGSWHVTPLIYTGAVYDAVLLERHDGSEPGVVAAVDQKQGVP</sequence>
<dbReference type="InterPro" id="IPR004298">
    <property type="entry name" value="Nicotian_synth"/>
</dbReference>
<evidence type="ECO:0000256" key="2">
    <source>
        <dbReference type="ARBA" id="ARBA00022691"/>
    </source>
</evidence>
<dbReference type="PANTHER" id="PTHR32266:SF12">
    <property type="entry name" value="NICOTIANAMINE SYNTHASE 3"/>
    <property type="match status" value="1"/>
</dbReference>
<keyword evidence="2" id="KW-0949">S-adenosyl-L-methionine</keyword>
<keyword evidence="4" id="KW-1185">Reference proteome</keyword>
<comment type="caution">
    <text evidence="3">The sequence shown here is derived from an EMBL/GenBank/DDBJ whole genome shotgun (WGS) entry which is preliminary data.</text>
</comment>
<accession>A0ABT5CCH7</accession>
<dbReference type="Gene3D" id="3.40.50.150">
    <property type="entry name" value="Vaccinia Virus protein VP39"/>
    <property type="match status" value="1"/>
</dbReference>
<dbReference type="Proteomes" id="UP001217485">
    <property type="component" value="Unassembled WGS sequence"/>
</dbReference>
<dbReference type="PANTHER" id="PTHR32266">
    <property type="entry name" value="NICOTIANAMINE SYNTHASE 3"/>
    <property type="match status" value="1"/>
</dbReference>
<gene>
    <name evidence="3" type="ORF">POL72_40640</name>
</gene>
<proteinExistence type="predicted"/>
<dbReference type="EMBL" id="JAQNDK010000005">
    <property type="protein sequence ID" value="MDC0684102.1"/>
    <property type="molecule type" value="Genomic_DNA"/>
</dbReference>
<dbReference type="InterPro" id="IPR029063">
    <property type="entry name" value="SAM-dependent_MTases_sf"/>
</dbReference>
<evidence type="ECO:0000313" key="4">
    <source>
        <dbReference type="Proteomes" id="UP001217485"/>
    </source>
</evidence>
<evidence type="ECO:0000313" key="3">
    <source>
        <dbReference type="EMBL" id="MDC0684102.1"/>
    </source>
</evidence>
<dbReference type="RefSeq" id="WP_272102230.1">
    <property type="nucleotide sequence ID" value="NZ_JAQNDK010000005.1"/>
</dbReference>
<dbReference type="SUPFAM" id="SSF53335">
    <property type="entry name" value="S-adenosyl-L-methionine-dependent methyltransferases"/>
    <property type="match status" value="1"/>
</dbReference>
<name>A0ABT5CCH7_9BACT</name>
<reference evidence="3 4" key="1">
    <citation type="submission" date="2023-01" db="EMBL/GenBank/DDBJ databases">
        <title>Minimal conservation of predation-associated metabolite biosynthetic gene clusters underscores biosynthetic potential of Myxococcota including descriptions for ten novel species: Archangium lansinium sp. nov., Myxococcus landrumus sp. nov., Nannocystis bai.</title>
        <authorList>
            <person name="Ahearne A."/>
            <person name="Stevens C."/>
            <person name="Dowd S."/>
        </authorList>
    </citation>
    <scope>NUCLEOTIDE SEQUENCE [LARGE SCALE GENOMIC DNA]</scope>
    <source>
        <strain evidence="3 4">WIWO2</strain>
    </source>
</reference>
<keyword evidence="1" id="KW-0808">Transferase</keyword>
<dbReference type="Pfam" id="PF03059">
    <property type="entry name" value="NAS"/>
    <property type="match status" value="1"/>
</dbReference>
<protein>
    <submittedName>
        <fullName evidence="3">Nicotianamine synthase family protein</fullName>
    </submittedName>
</protein>